<dbReference type="AlphaFoldDB" id="A0A5C5YME5"/>
<evidence type="ECO:0000313" key="1">
    <source>
        <dbReference type="EMBL" id="TWT75928.1"/>
    </source>
</evidence>
<evidence type="ECO:0008006" key="3">
    <source>
        <dbReference type="Google" id="ProtNLM"/>
    </source>
</evidence>
<comment type="caution">
    <text evidence="1">The sequence shown here is derived from an EMBL/GenBank/DDBJ whole genome shotgun (WGS) entry which is preliminary data.</text>
</comment>
<dbReference type="Gene3D" id="3.30.460.40">
    <property type="match status" value="1"/>
</dbReference>
<name>A0A5C5YME5_9BACT</name>
<reference evidence="1 2" key="1">
    <citation type="submission" date="2019-02" db="EMBL/GenBank/DDBJ databases">
        <title>Deep-cultivation of Planctomycetes and their phenomic and genomic characterization uncovers novel biology.</title>
        <authorList>
            <person name="Wiegand S."/>
            <person name="Jogler M."/>
            <person name="Boedeker C."/>
            <person name="Pinto D."/>
            <person name="Vollmers J."/>
            <person name="Rivas-Marin E."/>
            <person name="Kohn T."/>
            <person name="Peeters S.H."/>
            <person name="Heuer A."/>
            <person name="Rast P."/>
            <person name="Oberbeckmann S."/>
            <person name="Bunk B."/>
            <person name="Jeske O."/>
            <person name="Meyerdierks A."/>
            <person name="Storesund J.E."/>
            <person name="Kallscheuer N."/>
            <person name="Luecker S."/>
            <person name="Lage O.M."/>
            <person name="Pohl T."/>
            <person name="Merkel B.J."/>
            <person name="Hornburger P."/>
            <person name="Mueller R.-W."/>
            <person name="Bruemmer F."/>
            <person name="Labrenz M."/>
            <person name="Spormann A.M."/>
            <person name="Op Den Camp H."/>
            <person name="Overmann J."/>
            <person name="Amann R."/>
            <person name="Jetten M.S.M."/>
            <person name="Mascher T."/>
            <person name="Medema M.H."/>
            <person name="Devos D.P."/>
            <person name="Kaster A.-K."/>
            <person name="Ovreas L."/>
            <person name="Rohde M."/>
            <person name="Galperin M.Y."/>
            <person name="Jogler C."/>
        </authorList>
    </citation>
    <scope>NUCLEOTIDE SEQUENCE [LARGE SCALE GENOMIC DNA]</scope>
    <source>
        <strain evidence="1 2">Pla123a</strain>
    </source>
</reference>
<proteinExistence type="predicted"/>
<dbReference type="InterPro" id="IPR043519">
    <property type="entry name" value="NT_sf"/>
</dbReference>
<dbReference type="Proteomes" id="UP000318478">
    <property type="component" value="Unassembled WGS sequence"/>
</dbReference>
<gene>
    <name evidence="1" type="ORF">Pla123a_27130</name>
</gene>
<dbReference type="OrthoDB" id="284878at2"/>
<protein>
    <recommendedName>
        <fullName evidence="3">Nucleotidyltransferase family protein</fullName>
    </recommendedName>
</protein>
<accession>A0A5C5YME5</accession>
<organism evidence="1 2">
    <name type="scientific">Posidoniimonas polymericola</name>
    <dbReference type="NCBI Taxonomy" id="2528002"/>
    <lineage>
        <taxon>Bacteria</taxon>
        <taxon>Pseudomonadati</taxon>
        <taxon>Planctomycetota</taxon>
        <taxon>Planctomycetia</taxon>
        <taxon>Pirellulales</taxon>
        <taxon>Lacipirellulaceae</taxon>
        <taxon>Posidoniimonas</taxon>
    </lineage>
</organism>
<dbReference type="EMBL" id="SJPO01000006">
    <property type="protein sequence ID" value="TWT75928.1"/>
    <property type="molecule type" value="Genomic_DNA"/>
</dbReference>
<dbReference type="SUPFAM" id="SSF81301">
    <property type="entry name" value="Nucleotidyltransferase"/>
    <property type="match status" value="1"/>
</dbReference>
<keyword evidence="2" id="KW-1185">Reference proteome</keyword>
<dbReference type="RefSeq" id="WP_146587750.1">
    <property type="nucleotide sequence ID" value="NZ_SJPO01000006.1"/>
</dbReference>
<sequence>MLSAKGTYSMLGKETLWQAAESSHALLDGVGVSHAIVDGVAVCLHGYQRNTIDIDLLVRNDDSEKLRNAFTASGWTWDADQKQFSSESGAVVQFLIAGERAGRGADVRLPDPDDADSVTVLEGLPVLNLARLIESKIACGQGDARRMHKDFADVVELIALKKLNRSFERKLHQSVRPAFRELLQNARGK</sequence>
<evidence type="ECO:0000313" key="2">
    <source>
        <dbReference type="Proteomes" id="UP000318478"/>
    </source>
</evidence>